<dbReference type="AlphaFoldDB" id="A0A2N5VIR0"/>
<accession>A0A2N5VIR0</accession>
<comment type="caution">
    <text evidence="2">The sequence shown here is derived from an EMBL/GenBank/DDBJ whole genome shotgun (WGS) entry which is preliminary data.</text>
</comment>
<gene>
    <name evidence="2" type="ORF">PCANC_07134</name>
</gene>
<evidence type="ECO:0000313" key="2">
    <source>
        <dbReference type="EMBL" id="PLW49875.1"/>
    </source>
</evidence>
<evidence type="ECO:0000313" key="3">
    <source>
        <dbReference type="Proteomes" id="UP000235388"/>
    </source>
</evidence>
<dbReference type="EMBL" id="PGCJ01000093">
    <property type="protein sequence ID" value="PLW49875.1"/>
    <property type="molecule type" value="Genomic_DNA"/>
</dbReference>
<sequence>MQACWSRGRPPDATTGGYPGSFGGLLIVHGADSPGGRRIGRMDGVFHWITVRLSDIPGTWNQDPHLDRDPGAGKYAAPGEGAVLAQSALASQRAPPRISGSDRLISAGRNWSATAG</sequence>
<protein>
    <submittedName>
        <fullName evidence="2">Uncharacterized protein</fullName>
    </submittedName>
</protein>
<feature type="region of interest" description="Disordered" evidence="1">
    <location>
        <begin position="93"/>
        <end position="116"/>
    </location>
</feature>
<organism evidence="2 3">
    <name type="scientific">Puccinia coronata f. sp. avenae</name>
    <dbReference type="NCBI Taxonomy" id="200324"/>
    <lineage>
        <taxon>Eukaryota</taxon>
        <taxon>Fungi</taxon>
        <taxon>Dikarya</taxon>
        <taxon>Basidiomycota</taxon>
        <taxon>Pucciniomycotina</taxon>
        <taxon>Pucciniomycetes</taxon>
        <taxon>Pucciniales</taxon>
        <taxon>Pucciniaceae</taxon>
        <taxon>Puccinia</taxon>
    </lineage>
</organism>
<proteinExistence type="predicted"/>
<name>A0A2N5VIR0_9BASI</name>
<evidence type="ECO:0000256" key="1">
    <source>
        <dbReference type="SAM" id="MobiDB-lite"/>
    </source>
</evidence>
<reference evidence="2 3" key="1">
    <citation type="submission" date="2017-11" db="EMBL/GenBank/DDBJ databases">
        <title>De novo assembly and phasing of dikaryotic genomes from two isolates of Puccinia coronata f. sp. avenae, the causal agent of oat crown rust.</title>
        <authorList>
            <person name="Miller M.E."/>
            <person name="Zhang Y."/>
            <person name="Omidvar V."/>
            <person name="Sperschneider J."/>
            <person name="Schwessinger B."/>
            <person name="Raley C."/>
            <person name="Palmer J.M."/>
            <person name="Garnica D."/>
            <person name="Upadhyaya N."/>
            <person name="Rathjen J."/>
            <person name="Taylor J.M."/>
            <person name="Park R.F."/>
            <person name="Dodds P.N."/>
            <person name="Hirsch C.D."/>
            <person name="Kianian S.F."/>
            <person name="Figueroa M."/>
        </authorList>
    </citation>
    <scope>NUCLEOTIDE SEQUENCE [LARGE SCALE GENOMIC DNA]</scope>
    <source>
        <strain evidence="2">12NC29</strain>
    </source>
</reference>
<dbReference type="Proteomes" id="UP000235388">
    <property type="component" value="Unassembled WGS sequence"/>
</dbReference>
<keyword evidence="3" id="KW-1185">Reference proteome</keyword>